<feature type="binding site" evidence="12">
    <location>
        <position position="8"/>
    </location>
    <ligand>
        <name>a divalent metal cation</name>
        <dbReference type="ChEBI" id="CHEBI:60240"/>
    </ligand>
</feature>
<dbReference type="GO" id="GO:0004523">
    <property type="term" value="F:RNA-DNA hybrid ribonuclease activity"/>
    <property type="evidence" value="ECO:0007669"/>
    <property type="project" value="UniProtKB-UniRule"/>
</dbReference>
<dbReference type="GO" id="GO:0032299">
    <property type="term" value="C:ribonuclease H2 complex"/>
    <property type="evidence" value="ECO:0007669"/>
    <property type="project" value="TreeGrafter"/>
</dbReference>
<evidence type="ECO:0000256" key="6">
    <source>
        <dbReference type="ARBA" id="ARBA00022490"/>
    </source>
</evidence>
<dbReference type="PANTHER" id="PTHR10954:SF18">
    <property type="entry name" value="RIBONUCLEASE HII"/>
    <property type="match status" value="1"/>
</dbReference>
<comment type="caution">
    <text evidence="15">The sequence shown here is derived from an EMBL/GenBank/DDBJ whole genome shotgun (WGS) entry which is preliminary data.</text>
</comment>
<dbReference type="InterPro" id="IPR012337">
    <property type="entry name" value="RNaseH-like_sf"/>
</dbReference>
<keyword evidence="8 12" id="KW-0479">Metal-binding</keyword>
<evidence type="ECO:0000256" key="9">
    <source>
        <dbReference type="ARBA" id="ARBA00022759"/>
    </source>
</evidence>
<evidence type="ECO:0000256" key="12">
    <source>
        <dbReference type="PROSITE-ProRule" id="PRU01319"/>
    </source>
</evidence>
<dbReference type="GO" id="GO:0046872">
    <property type="term" value="F:metal ion binding"/>
    <property type="evidence" value="ECO:0007669"/>
    <property type="project" value="UniProtKB-KW"/>
</dbReference>
<evidence type="ECO:0000256" key="11">
    <source>
        <dbReference type="ARBA" id="ARBA00023211"/>
    </source>
</evidence>
<dbReference type="Gene3D" id="3.30.420.10">
    <property type="entry name" value="Ribonuclease H-like superfamily/Ribonuclease H"/>
    <property type="match status" value="1"/>
</dbReference>
<evidence type="ECO:0000256" key="4">
    <source>
        <dbReference type="ARBA" id="ARBA00004496"/>
    </source>
</evidence>
<evidence type="ECO:0000256" key="13">
    <source>
        <dbReference type="RuleBase" id="RU003515"/>
    </source>
</evidence>
<evidence type="ECO:0000256" key="5">
    <source>
        <dbReference type="ARBA" id="ARBA00007383"/>
    </source>
</evidence>
<evidence type="ECO:0000256" key="3">
    <source>
        <dbReference type="ARBA" id="ARBA00004065"/>
    </source>
</evidence>
<dbReference type="PROSITE" id="PS51975">
    <property type="entry name" value="RNASE_H_2"/>
    <property type="match status" value="1"/>
</dbReference>
<dbReference type="GO" id="GO:0006298">
    <property type="term" value="P:mismatch repair"/>
    <property type="evidence" value="ECO:0007669"/>
    <property type="project" value="TreeGrafter"/>
</dbReference>
<dbReference type="Pfam" id="PF01351">
    <property type="entry name" value="RNase_HII"/>
    <property type="match status" value="1"/>
</dbReference>
<evidence type="ECO:0000313" key="16">
    <source>
        <dbReference type="Proteomes" id="UP000179264"/>
    </source>
</evidence>
<dbReference type="SUPFAM" id="SSF53098">
    <property type="entry name" value="Ribonuclease H-like"/>
    <property type="match status" value="1"/>
</dbReference>
<evidence type="ECO:0000256" key="10">
    <source>
        <dbReference type="ARBA" id="ARBA00022801"/>
    </source>
</evidence>
<dbReference type="InterPro" id="IPR024567">
    <property type="entry name" value="RNase_HII/HIII_dom"/>
</dbReference>
<comment type="subcellular location">
    <subcellularLocation>
        <location evidence="4">Cytoplasm</location>
    </subcellularLocation>
</comment>
<dbReference type="CDD" id="cd07182">
    <property type="entry name" value="RNase_HII_bacteria_HII_like"/>
    <property type="match status" value="1"/>
</dbReference>
<evidence type="ECO:0000256" key="2">
    <source>
        <dbReference type="ARBA" id="ARBA00001946"/>
    </source>
</evidence>
<dbReference type="InterPro" id="IPR022898">
    <property type="entry name" value="RNase_HII"/>
</dbReference>
<evidence type="ECO:0000256" key="8">
    <source>
        <dbReference type="ARBA" id="ARBA00022723"/>
    </source>
</evidence>
<gene>
    <name evidence="15" type="ORF">A2W58_03250</name>
</gene>
<evidence type="ECO:0000256" key="7">
    <source>
        <dbReference type="ARBA" id="ARBA00022722"/>
    </source>
</evidence>
<dbReference type="EC" id="3.1.26.4" evidence="13"/>
<dbReference type="AlphaFoldDB" id="A0A1G2T677"/>
<keyword evidence="7 12" id="KW-0540">Nuclease</keyword>
<keyword evidence="9 12" id="KW-0255">Endonuclease</keyword>
<accession>A0A1G2T677</accession>
<dbReference type="EMBL" id="MHVL01000038">
    <property type="protein sequence ID" value="OHA92764.1"/>
    <property type="molecule type" value="Genomic_DNA"/>
</dbReference>
<keyword evidence="6" id="KW-0963">Cytoplasm</keyword>
<dbReference type="GO" id="GO:0005737">
    <property type="term" value="C:cytoplasm"/>
    <property type="evidence" value="ECO:0007669"/>
    <property type="project" value="UniProtKB-SubCell"/>
</dbReference>
<comment type="cofactor">
    <cofactor evidence="12">
        <name>Mn(2+)</name>
        <dbReference type="ChEBI" id="CHEBI:29035"/>
    </cofactor>
    <cofactor evidence="12">
        <name>Mg(2+)</name>
        <dbReference type="ChEBI" id="CHEBI:18420"/>
    </cofactor>
    <text evidence="12">Manganese or magnesium. Binds 1 divalent metal ion per monomer in the absence of substrate. May bind a second metal ion after substrate binding.</text>
</comment>
<sequence length="238" mass="26949">MKFIVGIDEVGRGPLAGPVTVCVVAFEEKMYNKLKRDRRLPPTGKDSKKLSPLAREKYATYLKLLVSKTAFDMRSQMSKAVFDTAIVHISNKVIDAKGISFAIKKAITEGIKKLKLNPRNCRVLLDGGLKAPKQFKNQRTIRKGDEKEKIIAWDSILAKVSRDELMHRAAKKFPRYGFENHKGYGTLKHRLAISKYGISVVHRVSYCRNLSFHIFLQLQLEQGAGRVIPVPFIFECSS</sequence>
<feature type="binding site" evidence="12">
    <location>
        <position position="9"/>
    </location>
    <ligand>
        <name>a divalent metal cation</name>
        <dbReference type="ChEBI" id="CHEBI:60240"/>
    </ligand>
</feature>
<dbReference type="InterPro" id="IPR036397">
    <property type="entry name" value="RNaseH_sf"/>
</dbReference>
<feature type="domain" description="RNase H type-2" evidence="14">
    <location>
        <begin position="2"/>
        <end position="218"/>
    </location>
</feature>
<dbReference type="InterPro" id="IPR001352">
    <property type="entry name" value="RNase_HII/HIII"/>
</dbReference>
<organism evidence="15 16">
    <name type="scientific">Candidatus Zambryskibacteria bacterium RIFCSPHIGHO2_02_38_10.5</name>
    <dbReference type="NCBI Taxonomy" id="1802742"/>
    <lineage>
        <taxon>Bacteria</taxon>
        <taxon>Candidatus Zambryskiibacteriota</taxon>
    </lineage>
</organism>
<evidence type="ECO:0000259" key="14">
    <source>
        <dbReference type="PROSITE" id="PS51975"/>
    </source>
</evidence>
<comment type="catalytic activity">
    <reaction evidence="1 12 13">
        <text>Endonucleolytic cleavage to 5'-phosphomonoester.</text>
        <dbReference type="EC" id="3.1.26.4"/>
    </reaction>
</comment>
<feature type="binding site" evidence="12">
    <location>
        <position position="126"/>
    </location>
    <ligand>
        <name>a divalent metal cation</name>
        <dbReference type="ChEBI" id="CHEBI:60240"/>
    </ligand>
</feature>
<dbReference type="GO" id="GO:0003723">
    <property type="term" value="F:RNA binding"/>
    <property type="evidence" value="ECO:0007669"/>
    <property type="project" value="UniProtKB-UniRule"/>
</dbReference>
<dbReference type="PANTHER" id="PTHR10954">
    <property type="entry name" value="RIBONUCLEASE H2 SUBUNIT A"/>
    <property type="match status" value="1"/>
</dbReference>
<evidence type="ECO:0000313" key="15">
    <source>
        <dbReference type="EMBL" id="OHA92764.1"/>
    </source>
</evidence>
<dbReference type="GO" id="GO:0043137">
    <property type="term" value="P:DNA replication, removal of RNA primer"/>
    <property type="evidence" value="ECO:0007669"/>
    <property type="project" value="TreeGrafter"/>
</dbReference>
<reference evidence="15 16" key="1">
    <citation type="journal article" date="2016" name="Nat. Commun.">
        <title>Thousands of microbial genomes shed light on interconnected biogeochemical processes in an aquifer system.</title>
        <authorList>
            <person name="Anantharaman K."/>
            <person name="Brown C.T."/>
            <person name="Hug L.A."/>
            <person name="Sharon I."/>
            <person name="Castelle C.J."/>
            <person name="Probst A.J."/>
            <person name="Thomas B.C."/>
            <person name="Singh A."/>
            <person name="Wilkins M.J."/>
            <person name="Karaoz U."/>
            <person name="Brodie E.L."/>
            <person name="Williams K.H."/>
            <person name="Hubbard S.S."/>
            <person name="Banfield J.F."/>
        </authorList>
    </citation>
    <scope>NUCLEOTIDE SEQUENCE [LARGE SCALE GENOMIC DNA]</scope>
</reference>
<proteinExistence type="inferred from homology"/>
<evidence type="ECO:0000256" key="1">
    <source>
        <dbReference type="ARBA" id="ARBA00000077"/>
    </source>
</evidence>
<keyword evidence="11" id="KW-0464">Manganese</keyword>
<comment type="similarity">
    <text evidence="5 13">Belongs to the RNase HII family.</text>
</comment>
<comment type="function">
    <text evidence="3 13">Endonuclease that specifically degrades the RNA of RNA-DNA hybrids.</text>
</comment>
<comment type="cofactor">
    <cofactor evidence="2">
        <name>Mg(2+)</name>
        <dbReference type="ChEBI" id="CHEBI:18420"/>
    </cofactor>
</comment>
<keyword evidence="10 12" id="KW-0378">Hydrolase</keyword>
<dbReference type="Proteomes" id="UP000179264">
    <property type="component" value="Unassembled WGS sequence"/>
</dbReference>
<protein>
    <recommendedName>
        <fullName evidence="13">Ribonuclease</fullName>
        <ecNumber evidence="13">3.1.26.4</ecNumber>
    </recommendedName>
</protein>
<name>A0A1G2T677_9BACT</name>